<dbReference type="InParanoid" id="D8QTE1"/>
<dbReference type="Proteomes" id="UP000001514">
    <property type="component" value="Unassembled WGS sequence"/>
</dbReference>
<gene>
    <name evidence="1" type="ORF">SELMODRAFT_403198</name>
</gene>
<evidence type="ECO:0008006" key="3">
    <source>
        <dbReference type="Google" id="ProtNLM"/>
    </source>
</evidence>
<dbReference type="AlphaFoldDB" id="D8QTE1"/>
<dbReference type="Gramene" id="EFJ37096">
    <property type="protein sequence ID" value="EFJ37096"/>
    <property type="gene ID" value="SELMODRAFT_403198"/>
</dbReference>
<protein>
    <recommendedName>
        <fullName evidence="3">HTH psq-type domain-containing protein</fullName>
    </recommendedName>
</protein>
<dbReference type="EMBL" id="GL377566">
    <property type="protein sequence ID" value="EFJ37096.1"/>
    <property type="molecule type" value="Genomic_DNA"/>
</dbReference>
<sequence length="140" mass="15455">MQLEELSRATVQVTRQFVSEPGSRSMYTLLAATIKMFPTMRINLSMKNWSSLKLRLCEAMEAVNSGQLSERKAAIDVGIPCSGVAEKRKGMRPGPSTMLSTSEEETLLVVLKVRVEVGYPMTQSELKDAVVSIVSTRDIT</sequence>
<evidence type="ECO:0000313" key="1">
    <source>
        <dbReference type="EMBL" id="EFJ37096.1"/>
    </source>
</evidence>
<reference evidence="1 2" key="1">
    <citation type="journal article" date="2011" name="Science">
        <title>The Selaginella genome identifies genetic changes associated with the evolution of vascular plants.</title>
        <authorList>
            <person name="Banks J.A."/>
            <person name="Nishiyama T."/>
            <person name="Hasebe M."/>
            <person name="Bowman J.L."/>
            <person name="Gribskov M."/>
            <person name="dePamphilis C."/>
            <person name="Albert V.A."/>
            <person name="Aono N."/>
            <person name="Aoyama T."/>
            <person name="Ambrose B.A."/>
            <person name="Ashton N.W."/>
            <person name="Axtell M.J."/>
            <person name="Barker E."/>
            <person name="Barker M.S."/>
            <person name="Bennetzen J.L."/>
            <person name="Bonawitz N.D."/>
            <person name="Chapple C."/>
            <person name="Cheng C."/>
            <person name="Correa L.G."/>
            <person name="Dacre M."/>
            <person name="DeBarry J."/>
            <person name="Dreyer I."/>
            <person name="Elias M."/>
            <person name="Engstrom E.M."/>
            <person name="Estelle M."/>
            <person name="Feng L."/>
            <person name="Finet C."/>
            <person name="Floyd S.K."/>
            <person name="Frommer W.B."/>
            <person name="Fujita T."/>
            <person name="Gramzow L."/>
            <person name="Gutensohn M."/>
            <person name="Harholt J."/>
            <person name="Hattori M."/>
            <person name="Heyl A."/>
            <person name="Hirai T."/>
            <person name="Hiwatashi Y."/>
            <person name="Ishikawa M."/>
            <person name="Iwata M."/>
            <person name="Karol K.G."/>
            <person name="Koehler B."/>
            <person name="Kolukisaoglu U."/>
            <person name="Kubo M."/>
            <person name="Kurata T."/>
            <person name="Lalonde S."/>
            <person name="Li K."/>
            <person name="Li Y."/>
            <person name="Litt A."/>
            <person name="Lyons E."/>
            <person name="Manning G."/>
            <person name="Maruyama T."/>
            <person name="Michael T.P."/>
            <person name="Mikami K."/>
            <person name="Miyazaki S."/>
            <person name="Morinaga S."/>
            <person name="Murata T."/>
            <person name="Mueller-Roeber B."/>
            <person name="Nelson D.R."/>
            <person name="Obara M."/>
            <person name="Oguri Y."/>
            <person name="Olmstead R.G."/>
            <person name="Onodera N."/>
            <person name="Petersen B.L."/>
            <person name="Pils B."/>
            <person name="Prigge M."/>
            <person name="Rensing S.A."/>
            <person name="Riano-Pachon D.M."/>
            <person name="Roberts A.W."/>
            <person name="Sato Y."/>
            <person name="Scheller H.V."/>
            <person name="Schulz B."/>
            <person name="Schulz C."/>
            <person name="Shakirov E.V."/>
            <person name="Shibagaki N."/>
            <person name="Shinohara N."/>
            <person name="Shippen D.E."/>
            <person name="Soerensen I."/>
            <person name="Sotooka R."/>
            <person name="Sugimoto N."/>
            <person name="Sugita M."/>
            <person name="Sumikawa N."/>
            <person name="Tanurdzic M."/>
            <person name="Theissen G."/>
            <person name="Ulvskov P."/>
            <person name="Wakazuki S."/>
            <person name="Weng J.K."/>
            <person name="Willats W.W."/>
            <person name="Wipf D."/>
            <person name="Wolf P.G."/>
            <person name="Yang L."/>
            <person name="Zimmer A.D."/>
            <person name="Zhu Q."/>
            <person name="Mitros T."/>
            <person name="Hellsten U."/>
            <person name="Loque D."/>
            <person name="Otillar R."/>
            <person name="Salamov A."/>
            <person name="Schmutz J."/>
            <person name="Shapiro H."/>
            <person name="Lindquist E."/>
            <person name="Lucas S."/>
            <person name="Rokhsar D."/>
            <person name="Grigoriev I.V."/>
        </authorList>
    </citation>
    <scope>NUCLEOTIDE SEQUENCE [LARGE SCALE GENOMIC DNA]</scope>
</reference>
<name>D8QTE1_SELML</name>
<dbReference type="HOGENOM" id="CLU_1838572_0_0_1"/>
<accession>D8QTE1</accession>
<evidence type="ECO:0000313" key="2">
    <source>
        <dbReference type="Proteomes" id="UP000001514"/>
    </source>
</evidence>
<organism evidence="2">
    <name type="scientific">Selaginella moellendorffii</name>
    <name type="common">Spikemoss</name>
    <dbReference type="NCBI Taxonomy" id="88036"/>
    <lineage>
        <taxon>Eukaryota</taxon>
        <taxon>Viridiplantae</taxon>
        <taxon>Streptophyta</taxon>
        <taxon>Embryophyta</taxon>
        <taxon>Tracheophyta</taxon>
        <taxon>Lycopodiopsida</taxon>
        <taxon>Selaginellales</taxon>
        <taxon>Selaginellaceae</taxon>
        <taxon>Selaginella</taxon>
    </lineage>
</organism>
<dbReference type="KEGG" id="smo:SELMODRAFT_403198"/>
<keyword evidence="2" id="KW-1185">Reference proteome</keyword>
<proteinExistence type="predicted"/>